<dbReference type="EMBL" id="CP001918">
    <property type="protein sequence ID" value="ADF60096.1"/>
    <property type="molecule type" value="Genomic_DNA"/>
</dbReference>
<dbReference type="EnsemblBacteria" id="ADF60096">
    <property type="protein sequence ID" value="ADF60096"/>
    <property type="gene ID" value="ECL_00530"/>
</dbReference>
<organism evidence="1 2">
    <name type="scientific">Enterobacter cloacae subsp. cloacae (strain ATCC 13047 / DSM 30054 / NBRC 13535 / NCTC 10005 / WDCM 00083 / NCDC 279-56)</name>
    <dbReference type="NCBI Taxonomy" id="716541"/>
    <lineage>
        <taxon>Bacteria</taxon>
        <taxon>Pseudomonadati</taxon>
        <taxon>Pseudomonadota</taxon>
        <taxon>Gammaproteobacteria</taxon>
        <taxon>Enterobacterales</taxon>
        <taxon>Enterobacteriaceae</taxon>
        <taxon>Enterobacter</taxon>
        <taxon>Enterobacter cloacae complex</taxon>
    </lineage>
</organism>
<keyword evidence="2" id="KW-1185">Reference proteome</keyword>
<dbReference type="AlphaFoldDB" id="A0A0H3CG27"/>
<dbReference type="Proteomes" id="UP000002363">
    <property type="component" value="Chromosome"/>
</dbReference>
<sequence length="40" mass="4215">MAPAGSLSPGRFSCLLLPVNQLSPRTITSAGICLLKMTLR</sequence>
<evidence type="ECO:0000313" key="1">
    <source>
        <dbReference type="EMBL" id="ADF60096.1"/>
    </source>
</evidence>
<evidence type="ECO:0000313" key="2">
    <source>
        <dbReference type="Proteomes" id="UP000002363"/>
    </source>
</evidence>
<reference evidence="1 2" key="1">
    <citation type="journal article" date="2010" name="J. Bacteriol.">
        <title>Complete genome sequence of Enterobacter cloacae subsp. cloacae type strain ATCC 13047.</title>
        <authorList>
            <person name="Ren Y."/>
            <person name="Ren Y."/>
            <person name="Zhou Z."/>
            <person name="Guo X."/>
            <person name="Li Y."/>
            <person name="Feng L."/>
            <person name="Wang L."/>
        </authorList>
    </citation>
    <scope>NUCLEOTIDE SEQUENCE [LARGE SCALE GENOMIC DNA]</scope>
    <source>
        <strain evidence="2">ATCC 13047 / DSM 30054 / NBRC 13535 / NCTC 10005 / WDCM 00083 / NCDC 279-56</strain>
    </source>
</reference>
<dbReference type="HOGENOM" id="CLU_3288966_0_0_6"/>
<dbReference type="STRING" id="716541.ECL_00530"/>
<name>A0A0H3CG27_ENTCC</name>
<gene>
    <name evidence="1" type="ordered locus">ECL_00530</name>
</gene>
<accession>A0A0H3CG27</accession>
<protein>
    <submittedName>
        <fullName evidence="1">Uncharacterized protein</fullName>
    </submittedName>
</protein>
<proteinExistence type="predicted"/>
<dbReference type="KEGG" id="enc:ECL_00530"/>